<dbReference type="Pfam" id="PF16724">
    <property type="entry name" value="T4-gp15_tss"/>
    <property type="match status" value="1"/>
</dbReference>
<dbReference type="EMBL" id="KX245012">
    <property type="protein sequence ID" value="ANN86043.1"/>
    <property type="molecule type" value="Genomic_DNA"/>
</dbReference>
<protein>
    <submittedName>
        <fullName evidence="1">Proximal tail sheath stabilization protein</fullName>
    </submittedName>
</protein>
<keyword evidence="2" id="KW-1185">Reference proteome</keyword>
<dbReference type="Proteomes" id="UP000202398">
    <property type="component" value="Segment"/>
</dbReference>
<dbReference type="Gene3D" id="3.30.2000.40">
    <property type="entry name" value="Myoviridae tail sheath stabiliser"/>
    <property type="match status" value="1"/>
</dbReference>
<reference evidence="1 2" key="1">
    <citation type="submission" date="2016-05" db="EMBL/GenBank/DDBJ databases">
        <title>Genome Sequence of Salmonella enterica Serovar Typhimurium Phage GG32 strain from environment in Korea.</title>
        <authorList>
            <person name="Chae S.-J."/>
            <person name="Kwon T."/>
            <person name="Lee S."/>
            <person name="Kim J."/>
            <person name="Yoo C.-K."/>
            <person name="Chung G.T."/>
            <person name="Kim D.-W."/>
            <person name="Lee D.-Y."/>
        </authorList>
    </citation>
    <scope>NUCLEOTIDE SEQUENCE [LARGE SCALE GENOMIC DNA]</scope>
</reference>
<evidence type="ECO:0000313" key="1">
    <source>
        <dbReference type="EMBL" id="ANN86043.1"/>
    </source>
</evidence>
<dbReference type="GeneID" id="30313852"/>
<dbReference type="InterPro" id="IPR031997">
    <property type="entry name" value="T4-gp15_tss"/>
</dbReference>
<proteinExistence type="predicted"/>
<dbReference type="RefSeq" id="YP_009283969.1">
    <property type="nucleotide sequence ID" value="NC_031045.1"/>
</dbReference>
<name>A0A193GY28_9CAUD</name>
<organism evidence="1 2">
    <name type="scientific">Salmonella phage GG32</name>
    <dbReference type="NCBI Taxonomy" id="1868169"/>
    <lineage>
        <taxon>Viruses</taxon>
        <taxon>Duplodnaviria</taxon>
        <taxon>Heunggongvirae</taxon>
        <taxon>Uroviricota</taxon>
        <taxon>Caudoviricetes</taxon>
        <taxon>Pantevenvirales</taxon>
        <taxon>Ackermannviridae</taxon>
        <taxon>Cvivirinae</taxon>
        <taxon>Kuttervirus</taxon>
        <taxon>Kuttervirus GG32</taxon>
    </lineage>
</organism>
<dbReference type="KEGG" id="vg:30313852"/>
<accession>A0A193GY28</accession>
<evidence type="ECO:0000313" key="2">
    <source>
        <dbReference type="Proteomes" id="UP000202398"/>
    </source>
</evidence>
<dbReference type="InterPro" id="IPR038553">
    <property type="entry name" value="T4-gp15_tss_sf"/>
</dbReference>
<sequence length="232" mass="26893">MARPFEKYFYHESLLKYIHVFNAIMSDLKVKTERGLMEIPLHMAIGRRNDLNRNVPANMLPFATMSFGQFEINKQVTKSYHNQISTATARSKQRIPIIIDFEYNIRTKKLVEMLQVLEQIYSVFTPSIDCQIKDNDTLSQDQNVKIMLTSHTISDNWEGDAAESPHIDCTFNFQLHGHIYGEDYWVDDGSGGGDPNVIKEIIIEMSNDLNTPWSELPEWFRVDKDGIHHPED</sequence>